<name>A0A5C3NV52_9APHY</name>
<feature type="non-terminal residue" evidence="1">
    <location>
        <position position="130"/>
    </location>
</feature>
<dbReference type="EMBL" id="ML211905">
    <property type="protein sequence ID" value="TFK79880.1"/>
    <property type="molecule type" value="Genomic_DNA"/>
</dbReference>
<accession>A0A5C3NV52</accession>
<reference evidence="1 2" key="1">
    <citation type="journal article" date="2019" name="Nat. Ecol. Evol.">
        <title>Megaphylogeny resolves global patterns of mushroom evolution.</title>
        <authorList>
            <person name="Varga T."/>
            <person name="Krizsan K."/>
            <person name="Foldi C."/>
            <person name="Dima B."/>
            <person name="Sanchez-Garcia M."/>
            <person name="Sanchez-Ramirez S."/>
            <person name="Szollosi G.J."/>
            <person name="Szarkandi J.G."/>
            <person name="Papp V."/>
            <person name="Albert L."/>
            <person name="Andreopoulos W."/>
            <person name="Angelini C."/>
            <person name="Antonin V."/>
            <person name="Barry K.W."/>
            <person name="Bougher N.L."/>
            <person name="Buchanan P."/>
            <person name="Buyck B."/>
            <person name="Bense V."/>
            <person name="Catcheside P."/>
            <person name="Chovatia M."/>
            <person name="Cooper J."/>
            <person name="Damon W."/>
            <person name="Desjardin D."/>
            <person name="Finy P."/>
            <person name="Geml J."/>
            <person name="Haridas S."/>
            <person name="Hughes K."/>
            <person name="Justo A."/>
            <person name="Karasinski D."/>
            <person name="Kautmanova I."/>
            <person name="Kiss B."/>
            <person name="Kocsube S."/>
            <person name="Kotiranta H."/>
            <person name="LaButti K.M."/>
            <person name="Lechner B.E."/>
            <person name="Liimatainen K."/>
            <person name="Lipzen A."/>
            <person name="Lukacs Z."/>
            <person name="Mihaltcheva S."/>
            <person name="Morgado L.N."/>
            <person name="Niskanen T."/>
            <person name="Noordeloos M.E."/>
            <person name="Ohm R.A."/>
            <person name="Ortiz-Santana B."/>
            <person name="Ovrebo C."/>
            <person name="Racz N."/>
            <person name="Riley R."/>
            <person name="Savchenko A."/>
            <person name="Shiryaev A."/>
            <person name="Soop K."/>
            <person name="Spirin V."/>
            <person name="Szebenyi C."/>
            <person name="Tomsovsky M."/>
            <person name="Tulloss R.E."/>
            <person name="Uehling J."/>
            <person name="Grigoriev I.V."/>
            <person name="Vagvolgyi C."/>
            <person name="Papp T."/>
            <person name="Martin F.M."/>
            <person name="Miettinen O."/>
            <person name="Hibbett D.S."/>
            <person name="Nagy L.G."/>
        </authorList>
    </citation>
    <scope>NUCLEOTIDE SEQUENCE [LARGE SCALE GENOMIC DNA]</scope>
    <source>
        <strain evidence="1 2">HHB13444</strain>
    </source>
</reference>
<keyword evidence="2" id="KW-1185">Reference proteome</keyword>
<gene>
    <name evidence="1" type="ORF">K466DRAFT_440192</name>
</gene>
<dbReference type="Proteomes" id="UP000308197">
    <property type="component" value="Unassembled WGS sequence"/>
</dbReference>
<proteinExistence type="predicted"/>
<sequence>RARVADRADYYDVALLPKSPLHVGADVRLLLISQARFHTPELPELPKAYDAYDIRVEGRISRIATCAMDVLTFVLTNIHPTNPIRYAYITIPNIHDITVQVDPHEIPRAYAKTQPMQPNRTAWLEPDAVI</sequence>
<dbReference type="InParanoid" id="A0A5C3NV52"/>
<organism evidence="1 2">
    <name type="scientific">Polyporus arcularius HHB13444</name>
    <dbReference type="NCBI Taxonomy" id="1314778"/>
    <lineage>
        <taxon>Eukaryota</taxon>
        <taxon>Fungi</taxon>
        <taxon>Dikarya</taxon>
        <taxon>Basidiomycota</taxon>
        <taxon>Agaricomycotina</taxon>
        <taxon>Agaricomycetes</taxon>
        <taxon>Polyporales</taxon>
        <taxon>Polyporaceae</taxon>
        <taxon>Polyporus</taxon>
    </lineage>
</organism>
<evidence type="ECO:0000313" key="1">
    <source>
        <dbReference type="EMBL" id="TFK79880.1"/>
    </source>
</evidence>
<protein>
    <submittedName>
        <fullName evidence="1">Uncharacterized protein</fullName>
    </submittedName>
</protein>
<feature type="non-terminal residue" evidence="1">
    <location>
        <position position="1"/>
    </location>
</feature>
<evidence type="ECO:0000313" key="2">
    <source>
        <dbReference type="Proteomes" id="UP000308197"/>
    </source>
</evidence>
<dbReference type="AlphaFoldDB" id="A0A5C3NV52"/>